<dbReference type="InterPro" id="IPR022496">
    <property type="entry name" value="T6A_TsaB"/>
</dbReference>
<dbReference type="PANTHER" id="PTHR11735:SF11">
    <property type="entry name" value="TRNA THREONYLCARBAMOYLADENOSINE BIOSYNTHESIS PROTEIN TSAB"/>
    <property type="match status" value="1"/>
</dbReference>
<protein>
    <submittedName>
        <fullName evidence="2">Peptidase M22 glycoprotease</fullName>
    </submittedName>
</protein>
<dbReference type="Proteomes" id="UP000006793">
    <property type="component" value="Chromosome"/>
</dbReference>
<evidence type="ECO:0000313" key="3">
    <source>
        <dbReference type="Proteomes" id="UP000006793"/>
    </source>
</evidence>
<dbReference type="AlphaFoldDB" id="F8A8V5"/>
<dbReference type="InParanoid" id="F8A8V5"/>
<reference evidence="3" key="1">
    <citation type="submission" date="2011-04" db="EMBL/GenBank/DDBJ databases">
        <title>The complete genome of Thermodesulfatator indicus DSM 15286.</title>
        <authorList>
            <person name="Lucas S."/>
            <person name="Copeland A."/>
            <person name="Lapidus A."/>
            <person name="Bruce D."/>
            <person name="Goodwin L."/>
            <person name="Pitluck S."/>
            <person name="Peters L."/>
            <person name="Kyrpides N."/>
            <person name="Mavromatis K."/>
            <person name="Pagani I."/>
            <person name="Ivanova N."/>
            <person name="Saunders L."/>
            <person name="Detter J.C."/>
            <person name="Tapia R."/>
            <person name="Han C."/>
            <person name="Land M."/>
            <person name="Hauser L."/>
            <person name="Markowitz V."/>
            <person name="Cheng J.-F."/>
            <person name="Hugenholtz P."/>
            <person name="Woyke T."/>
            <person name="Wu D."/>
            <person name="Spring S."/>
            <person name="Schroeder M."/>
            <person name="Brambilla E."/>
            <person name="Klenk H.-P."/>
            <person name="Eisen J.A."/>
        </authorList>
    </citation>
    <scope>NUCLEOTIDE SEQUENCE [LARGE SCALE GENOMIC DNA]</scope>
    <source>
        <strain evidence="3">DSM 15286 / JCM 11887 / CIR29812</strain>
    </source>
</reference>
<dbReference type="PaxDb" id="667014-Thein_0117"/>
<dbReference type="STRING" id="667014.Thein_0117"/>
<keyword evidence="3" id="KW-1185">Reference proteome</keyword>
<feature type="domain" description="Gcp-like" evidence="1">
    <location>
        <begin position="39"/>
        <end position="230"/>
    </location>
</feature>
<sequence length="240" mass="26041">MSNLKSESPLILAIETASPCGGVAIVGKELLGEITLASQETHSRRLMLAIDYLLKQLKLDLKDLAAIGIGLGPGSFTGLRIGLATAKGLHLASGLPLIGISTLEALAYSLIISEKPVCALLDARRNQVYTAIYQPKDEGLEEIMPPALLTPEKLAKRIKEPTYFVGDGAKVYNALFQEMLGDKFLLAPPNLRHLRAANVAFLARKRYLDGEIDDPFKLLPIYLRPSEAELKKVKLGASKP</sequence>
<gene>
    <name evidence="2" type="ordered locus">Thein_0117</name>
</gene>
<evidence type="ECO:0000313" key="2">
    <source>
        <dbReference type="EMBL" id="AEH44002.1"/>
    </source>
</evidence>
<dbReference type="NCBIfam" id="TIGR03725">
    <property type="entry name" value="T6A_YeaZ"/>
    <property type="match status" value="1"/>
</dbReference>
<dbReference type="HOGENOM" id="CLU_064886_0_0_0"/>
<dbReference type="Gene3D" id="3.30.420.40">
    <property type="match status" value="2"/>
</dbReference>
<organism evidence="2 3">
    <name type="scientific">Thermodesulfatator indicus (strain DSM 15286 / JCM 11887 / CIR29812)</name>
    <dbReference type="NCBI Taxonomy" id="667014"/>
    <lineage>
        <taxon>Bacteria</taxon>
        <taxon>Pseudomonadati</taxon>
        <taxon>Thermodesulfobacteriota</taxon>
        <taxon>Thermodesulfobacteria</taxon>
        <taxon>Thermodesulfobacteriales</taxon>
        <taxon>Thermodesulfatatoraceae</taxon>
        <taxon>Thermodesulfatator</taxon>
    </lineage>
</organism>
<dbReference type="CDD" id="cd24032">
    <property type="entry name" value="ASKHA_NBD_TsaB"/>
    <property type="match status" value="1"/>
</dbReference>
<reference evidence="2 3" key="2">
    <citation type="journal article" date="2012" name="Stand. Genomic Sci.">
        <title>Complete genome sequence of the thermophilic sulfate-reducing ocean bacterium Thermodesulfatator indicus type strain (CIR29812(T)).</title>
        <authorList>
            <person name="Anderson I."/>
            <person name="Saunders E."/>
            <person name="Lapidus A."/>
            <person name="Nolan M."/>
            <person name="Lucas S."/>
            <person name="Tice H."/>
            <person name="Del Rio T.G."/>
            <person name="Cheng J.F."/>
            <person name="Han C."/>
            <person name="Tapia R."/>
            <person name="Goodwin L.A."/>
            <person name="Pitluck S."/>
            <person name="Liolios K."/>
            <person name="Mavromatis K."/>
            <person name="Pagani I."/>
            <person name="Ivanova N."/>
            <person name="Mikhailova N."/>
            <person name="Pati A."/>
            <person name="Chen A."/>
            <person name="Palaniappan K."/>
            <person name="Land M."/>
            <person name="Hauser L."/>
            <person name="Jeffries C.D."/>
            <person name="Chang Y.J."/>
            <person name="Brambilla E.M."/>
            <person name="Rohde M."/>
            <person name="Spring S."/>
            <person name="Goker M."/>
            <person name="Detter J.C."/>
            <person name="Woyke T."/>
            <person name="Bristow J."/>
            <person name="Eisen J.A."/>
            <person name="Markowitz V."/>
            <person name="Hugenholtz P."/>
            <person name="Kyrpides N.C."/>
            <person name="Klenk H.P."/>
        </authorList>
    </citation>
    <scope>NUCLEOTIDE SEQUENCE [LARGE SCALE GENOMIC DNA]</scope>
    <source>
        <strain evidence="3">DSM 15286 / JCM 11887 / CIR29812</strain>
    </source>
</reference>
<dbReference type="SUPFAM" id="SSF53067">
    <property type="entry name" value="Actin-like ATPase domain"/>
    <property type="match status" value="2"/>
</dbReference>
<dbReference type="InterPro" id="IPR000905">
    <property type="entry name" value="Gcp-like_dom"/>
</dbReference>
<proteinExistence type="predicted"/>
<dbReference type="InterPro" id="IPR043129">
    <property type="entry name" value="ATPase_NBD"/>
</dbReference>
<dbReference type="eggNOG" id="COG1214">
    <property type="taxonomic scope" value="Bacteria"/>
</dbReference>
<dbReference type="KEGG" id="tid:Thein_0117"/>
<evidence type="ECO:0000259" key="1">
    <source>
        <dbReference type="Pfam" id="PF00814"/>
    </source>
</evidence>
<dbReference type="EMBL" id="CP002683">
    <property type="protein sequence ID" value="AEH44002.1"/>
    <property type="molecule type" value="Genomic_DNA"/>
</dbReference>
<dbReference type="PANTHER" id="PTHR11735">
    <property type="entry name" value="TRNA N6-ADENOSINE THREONYLCARBAMOYLTRANSFERASE"/>
    <property type="match status" value="1"/>
</dbReference>
<dbReference type="Pfam" id="PF00814">
    <property type="entry name" value="TsaD"/>
    <property type="match status" value="1"/>
</dbReference>
<dbReference type="GO" id="GO:0005829">
    <property type="term" value="C:cytosol"/>
    <property type="evidence" value="ECO:0007669"/>
    <property type="project" value="TreeGrafter"/>
</dbReference>
<name>F8A8V5_THEID</name>
<dbReference type="PATRIC" id="fig|667014.3.peg.121"/>
<dbReference type="GO" id="GO:0002949">
    <property type="term" value="P:tRNA threonylcarbamoyladenosine modification"/>
    <property type="evidence" value="ECO:0007669"/>
    <property type="project" value="InterPro"/>
</dbReference>
<accession>F8A8V5</accession>
<dbReference type="FunCoup" id="F8A8V5">
    <property type="interactions" value="332"/>
</dbReference>